<reference evidence="3" key="1">
    <citation type="journal article" date="2019" name="Gigascience">
        <title>De novo genome assembly of the endangered Acer yangbiense, a plant species with extremely small populations endemic to Yunnan Province, China.</title>
        <authorList>
            <person name="Yang J."/>
            <person name="Wariss H.M."/>
            <person name="Tao L."/>
            <person name="Zhang R."/>
            <person name="Yun Q."/>
            <person name="Hollingsworth P."/>
            <person name="Dao Z."/>
            <person name="Luo G."/>
            <person name="Guo H."/>
            <person name="Ma Y."/>
            <person name="Sun W."/>
        </authorList>
    </citation>
    <scope>NUCLEOTIDE SEQUENCE [LARGE SCALE GENOMIC DNA]</scope>
    <source>
        <strain evidence="3">cv. br00</strain>
    </source>
</reference>
<name>A0A5N5L7U5_9ROSI</name>
<keyword evidence="1" id="KW-0472">Membrane</keyword>
<sequence>MCTVYVSLEKFQCLRHGELEVVSYEKVLKWVAKVVSHFQHGSCNLDFEVLNNSNERQKRWRSRSPRKTEKSMEESLLLPKKRSELEGRERLALTRDVFTQEAKKLAYIAGPMVVTTTSLYLLLVISNMMVGHLGELALSSAAISVSFCNVTA</sequence>
<keyword evidence="1" id="KW-1133">Transmembrane helix</keyword>
<organism evidence="2 3">
    <name type="scientific">Salix brachista</name>
    <dbReference type="NCBI Taxonomy" id="2182728"/>
    <lineage>
        <taxon>Eukaryota</taxon>
        <taxon>Viridiplantae</taxon>
        <taxon>Streptophyta</taxon>
        <taxon>Embryophyta</taxon>
        <taxon>Tracheophyta</taxon>
        <taxon>Spermatophyta</taxon>
        <taxon>Magnoliopsida</taxon>
        <taxon>eudicotyledons</taxon>
        <taxon>Gunneridae</taxon>
        <taxon>Pentapetalae</taxon>
        <taxon>rosids</taxon>
        <taxon>fabids</taxon>
        <taxon>Malpighiales</taxon>
        <taxon>Salicaceae</taxon>
        <taxon>Saliceae</taxon>
        <taxon>Salix</taxon>
    </lineage>
</organism>
<evidence type="ECO:0000313" key="2">
    <source>
        <dbReference type="EMBL" id="KAB5538126.1"/>
    </source>
</evidence>
<keyword evidence="3" id="KW-1185">Reference proteome</keyword>
<keyword evidence="1" id="KW-0812">Transmembrane</keyword>
<dbReference type="EMBL" id="VDCV01000010">
    <property type="protein sequence ID" value="KAB5538126.1"/>
    <property type="molecule type" value="Genomic_DNA"/>
</dbReference>
<gene>
    <name evidence="2" type="ORF">DKX38_015659</name>
</gene>
<evidence type="ECO:0000313" key="3">
    <source>
        <dbReference type="Proteomes" id="UP000326939"/>
    </source>
</evidence>
<dbReference type="AlphaFoldDB" id="A0A5N5L7U5"/>
<dbReference type="Proteomes" id="UP000326939">
    <property type="component" value="Chromosome 10"/>
</dbReference>
<protein>
    <submittedName>
        <fullName evidence="2">Uncharacterized protein</fullName>
    </submittedName>
</protein>
<evidence type="ECO:0000256" key="1">
    <source>
        <dbReference type="SAM" id="Phobius"/>
    </source>
</evidence>
<proteinExistence type="predicted"/>
<feature type="transmembrane region" description="Helical" evidence="1">
    <location>
        <begin position="105"/>
        <end position="125"/>
    </location>
</feature>
<comment type="caution">
    <text evidence="2">The sequence shown here is derived from an EMBL/GenBank/DDBJ whole genome shotgun (WGS) entry which is preliminary data.</text>
</comment>
<accession>A0A5N5L7U5</accession>